<name>A0A075AU19_ROZAC</name>
<keyword evidence="3" id="KW-1133">Transmembrane helix</keyword>
<keyword evidence="6" id="KW-1185">Reference proteome</keyword>
<evidence type="ECO:0000256" key="1">
    <source>
        <dbReference type="ARBA" id="ARBA00022737"/>
    </source>
</evidence>
<evidence type="ECO:0000313" key="5">
    <source>
        <dbReference type="EMBL" id="RKP18846.1"/>
    </source>
</evidence>
<dbReference type="GO" id="GO:0030036">
    <property type="term" value="P:actin cytoskeleton organization"/>
    <property type="evidence" value="ECO:0007669"/>
    <property type="project" value="InterPro"/>
</dbReference>
<dbReference type="InterPro" id="IPR014756">
    <property type="entry name" value="Ig_E-set"/>
</dbReference>
<dbReference type="InterPro" id="IPR013783">
    <property type="entry name" value="Ig-like_fold"/>
</dbReference>
<dbReference type="PANTHER" id="PTHR38537">
    <property type="entry name" value="JITTERBUG, ISOFORM N"/>
    <property type="match status" value="1"/>
</dbReference>
<dbReference type="EMBL" id="KE561038">
    <property type="protein sequence ID" value="EPZ33796.1"/>
    <property type="molecule type" value="Genomic_DNA"/>
</dbReference>
<accession>A0A075AU19</accession>
<dbReference type="HOGENOM" id="CLU_459379_0_0_1"/>
<dbReference type="InterPro" id="IPR001298">
    <property type="entry name" value="Filamin/ABP280_rpt"/>
</dbReference>
<evidence type="ECO:0000256" key="3">
    <source>
        <dbReference type="SAM" id="Phobius"/>
    </source>
</evidence>
<reference evidence="5" key="3">
    <citation type="submission" date="2018-08" db="EMBL/GenBank/DDBJ databases">
        <title>Leveraging single-cell genomics to expand the Fungal Tree of Life.</title>
        <authorList>
            <consortium name="DOE Joint Genome Institute"/>
            <person name="Ahrendt S.R."/>
            <person name="Quandt C.A."/>
            <person name="Ciobanu D."/>
            <person name="Clum A."/>
            <person name="Salamov A."/>
            <person name="Andreopoulos B."/>
            <person name="Cheng J.-F."/>
            <person name="Woyke T."/>
            <person name="Pelin A."/>
            <person name="Henrissat B."/>
            <person name="Reynolds N."/>
            <person name="Benny G.L."/>
            <person name="Smith M.E."/>
            <person name="James T.Y."/>
            <person name="Grigoriev I.V."/>
        </authorList>
    </citation>
    <scope>NUCLEOTIDE SEQUENCE</scope>
    <source>
        <strain evidence="5">CSF55</strain>
    </source>
</reference>
<reference evidence="4 6" key="1">
    <citation type="journal article" date="2013" name="Curr. Biol.">
        <title>Shared signatures of parasitism and phylogenomics unite Cryptomycota and microsporidia.</title>
        <authorList>
            <person name="James T.Y."/>
            <person name="Pelin A."/>
            <person name="Bonen L."/>
            <person name="Ahrendt S."/>
            <person name="Sain D."/>
            <person name="Corradi N."/>
            <person name="Stajich J.E."/>
        </authorList>
    </citation>
    <scope>NUCLEOTIDE SEQUENCE [LARGE SCALE GENOMIC DNA]</scope>
    <source>
        <strain evidence="4">CSF55</strain>
        <strain evidence="4">CSF55</strain>
    </source>
</reference>
<dbReference type="OrthoDB" id="442731at2759"/>
<gene>
    <name evidence="4" type="ORF">O9G_002508</name>
    <name evidence="5" type="ORF">ROZALSC1DRAFT_29498</name>
</gene>
<evidence type="ECO:0000313" key="7">
    <source>
        <dbReference type="Proteomes" id="UP000281549"/>
    </source>
</evidence>
<keyword evidence="1" id="KW-0677">Repeat</keyword>
<dbReference type="STRING" id="988480.A0A075AU19"/>
<dbReference type="Proteomes" id="UP000281549">
    <property type="component" value="Unassembled WGS sequence"/>
</dbReference>
<dbReference type="SUPFAM" id="SSF81296">
    <property type="entry name" value="E set domains"/>
    <property type="match status" value="2"/>
</dbReference>
<dbReference type="InterPro" id="IPR017868">
    <property type="entry name" value="Filamin/ABP280_repeat-like"/>
</dbReference>
<dbReference type="PROSITE" id="PS50194">
    <property type="entry name" value="FILAMIN_REPEAT"/>
    <property type="match status" value="2"/>
</dbReference>
<dbReference type="AlphaFoldDB" id="A0A075AU19"/>
<organism evidence="4 6">
    <name type="scientific">Rozella allomycis (strain CSF55)</name>
    <dbReference type="NCBI Taxonomy" id="988480"/>
    <lineage>
        <taxon>Eukaryota</taxon>
        <taxon>Fungi</taxon>
        <taxon>Fungi incertae sedis</taxon>
        <taxon>Cryptomycota</taxon>
        <taxon>Cryptomycota incertae sedis</taxon>
        <taxon>Rozella</taxon>
    </lineage>
</organism>
<evidence type="ECO:0008006" key="8">
    <source>
        <dbReference type="Google" id="ProtNLM"/>
    </source>
</evidence>
<evidence type="ECO:0000313" key="4">
    <source>
        <dbReference type="EMBL" id="EPZ33796.1"/>
    </source>
</evidence>
<dbReference type="Proteomes" id="UP000030755">
    <property type="component" value="Unassembled WGS sequence"/>
</dbReference>
<dbReference type="GO" id="GO:0051015">
    <property type="term" value="F:actin filament binding"/>
    <property type="evidence" value="ECO:0007669"/>
    <property type="project" value="InterPro"/>
</dbReference>
<keyword evidence="3" id="KW-0812">Transmembrane</keyword>
<proteinExistence type="predicted"/>
<keyword evidence="3" id="KW-0472">Membrane</keyword>
<reference evidence="7" key="2">
    <citation type="journal article" date="2018" name="Nat. Microbiol.">
        <title>Leveraging single-cell genomics to expand the fungal tree of life.</title>
        <authorList>
            <person name="Ahrendt S.R."/>
            <person name="Quandt C.A."/>
            <person name="Ciobanu D."/>
            <person name="Clum A."/>
            <person name="Salamov A."/>
            <person name="Andreopoulos B."/>
            <person name="Cheng J.F."/>
            <person name="Woyke T."/>
            <person name="Pelin A."/>
            <person name="Henrissat B."/>
            <person name="Reynolds N.K."/>
            <person name="Benny G.L."/>
            <person name="Smith M.E."/>
            <person name="James T.Y."/>
            <person name="Grigoriev I.V."/>
        </authorList>
    </citation>
    <scope>NUCLEOTIDE SEQUENCE [LARGE SCALE GENOMIC DNA]</scope>
    <source>
        <strain evidence="7">CSF55</strain>
    </source>
</reference>
<evidence type="ECO:0000256" key="2">
    <source>
        <dbReference type="PROSITE-ProRule" id="PRU00087"/>
    </source>
</evidence>
<dbReference type="Pfam" id="PF00630">
    <property type="entry name" value="Filamin"/>
    <property type="match status" value="1"/>
</dbReference>
<evidence type="ECO:0000313" key="6">
    <source>
        <dbReference type="Proteomes" id="UP000030755"/>
    </source>
</evidence>
<dbReference type="PANTHER" id="PTHR38537:SF8">
    <property type="entry name" value="FILAMIN-A"/>
    <property type="match status" value="1"/>
</dbReference>
<protein>
    <recommendedName>
        <fullName evidence="8">Ig-like domain-containing protein</fullName>
    </recommendedName>
</protein>
<dbReference type="SMART" id="SM00557">
    <property type="entry name" value="IG_FLMN"/>
    <property type="match status" value="2"/>
</dbReference>
<feature type="repeat" description="Filamin" evidence="2">
    <location>
        <begin position="417"/>
        <end position="519"/>
    </location>
</feature>
<feature type="repeat" description="Filamin" evidence="2">
    <location>
        <begin position="359"/>
        <end position="416"/>
    </location>
</feature>
<dbReference type="InterPro" id="IPR044801">
    <property type="entry name" value="Filamin"/>
</dbReference>
<feature type="transmembrane region" description="Helical" evidence="3">
    <location>
        <begin position="526"/>
        <end position="548"/>
    </location>
</feature>
<sequence length="594" mass="65097">MNFRAVLTPKNNTISPYVTGTVEPVSLPLYYAYSSNDGTWFSDLQVAVSGNYTVQVFYNSITVGGNCSAYFRPGVITKPVIVGYIPSQTELQIVAGVSFTFTVLAIDKYMNPLPLTPDNVTISASYVSTSFDSTSSTTANRFATVTKSSLDSEGVLVRVSANVTGQINLNVIVSGLPLSSVPVPIKVIAGEPDVSSSIADTSFFTRSRMTSQSSGTLLIKETDEFGNIIPPRRDDRRVYSLTLTLLDAANATTGTNFTFLSIFSTRSDQTNFYVINFGPISSVGFYRVGITQEGEHISHSPLANYFLVTPGYLSPLNIELEGLFSNVIYNSTQTYSFYLVGKDAYGNENPRIEGDTSKQFEVQLAREQGGSSLLDVKHIGNGIFSVNLTFFASGNYSLYVSLYSVPVPWSGFQLHAYAPSSAKLSKVIGEGVSSCKVGALCRFIVVLYDLFGIEQALQSRNGDKVSVSFSNPDVAIPIVIPISPGKFAVEYKPSKSGFQNINVKLNGETINYSPFSVYIQVDDQTLTVISGGSVGGAMVAFALVYVGYRQHKIHRMKRQWQKIKEAAYDEYRVNDVNQTSKKMKRQDYEEENWD</sequence>
<dbReference type="Gene3D" id="2.60.40.10">
    <property type="entry name" value="Immunoglobulins"/>
    <property type="match status" value="2"/>
</dbReference>
<dbReference type="EMBL" id="ML005353">
    <property type="protein sequence ID" value="RKP18846.1"/>
    <property type="molecule type" value="Genomic_DNA"/>
</dbReference>